<dbReference type="RefSeq" id="WP_073172750.1">
    <property type="nucleotide sequence ID" value="NZ_FQZE01000035.1"/>
</dbReference>
<dbReference type="NCBIfam" id="NF041324">
    <property type="entry name" value="Bacteroid_MobA"/>
    <property type="match status" value="1"/>
</dbReference>
<dbReference type="EMBL" id="FQZE01000035">
    <property type="protein sequence ID" value="SHJ85958.1"/>
    <property type="molecule type" value="Genomic_DNA"/>
</dbReference>
<protein>
    <recommendedName>
        <fullName evidence="3">MobA protein</fullName>
    </recommendedName>
</protein>
<dbReference type="OrthoDB" id="2042421at2"/>
<keyword evidence="2" id="KW-1185">Reference proteome</keyword>
<dbReference type="AlphaFoldDB" id="A0A1M6MR15"/>
<accession>A0A1M6MR15</accession>
<evidence type="ECO:0000313" key="1">
    <source>
        <dbReference type="EMBL" id="SHJ85958.1"/>
    </source>
</evidence>
<dbReference type="STRING" id="1168035.SAMN05444280_13518"/>
<reference evidence="1 2" key="1">
    <citation type="submission" date="2016-11" db="EMBL/GenBank/DDBJ databases">
        <authorList>
            <person name="Jaros S."/>
            <person name="Januszkiewicz K."/>
            <person name="Wedrychowicz H."/>
        </authorList>
    </citation>
    <scope>NUCLEOTIDE SEQUENCE [LARGE SCALE GENOMIC DNA]</scope>
    <source>
        <strain evidence="1 2">DSM 27063</strain>
    </source>
</reference>
<evidence type="ECO:0008006" key="3">
    <source>
        <dbReference type="Google" id="ProtNLM"/>
    </source>
</evidence>
<gene>
    <name evidence="1" type="ORF">SAMN05444280_13518</name>
</gene>
<proteinExistence type="predicted"/>
<dbReference type="InterPro" id="IPR045788">
    <property type="entry name" value="MobC_2"/>
</dbReference>
<name>A0A1M6MR15_9BACT</name>
<evidence type="ECO:0000313" key="2">
    <source>
        <dbReference type="Proteomes" id="UP000184050"/>
    </source>
</evidence>
<organism evidence="1 2">
    <name type="scientific">Tangfeifania diversioriginum</name>
    <dbReference type="NCBI Taxonomy" id="1168035"/>
    <lineage>
        <taxon>Bacteria</taxon>
        <taxon>Pseudomonadati</taxon>
        <taxon>Bacteroidota</taxon>
        <taxon>Bacteroidia</taxon>
        <taxon>Marinilabiliales</taxon>
        <taxon>Prolixibacteraceae</taxon>
        <taxon>Tangfeifania</taxon>
    </lineage>
</organism>
<dbReference type="Proteomes" id="UP000184050">
    <property type="component" value="Unassembled WGS sequence"/>
</dbReference>
<dbReference type="Pfam" id="PF19514">
    <property type="entry name" value="MobC_2"/>
    <property type="match status" value="1"/>
</dbReference>
<sequence>MSKAERKYKGGRKPKANPVVANYTVRFNAVDNARFLALFEKSGMKTKAHFIAARVFDETFKVIQINKAEQDYYSKLSTFYSQFRAVGVNYNQVVKALNTHFTEKKALAALYKLEKLTIEFIRLNGQIIELTRKYEQQWLQK</sequence>